<accession>A0ABQ5RYY7</accession>
<protein>
    <submittedName>
        <fullName evidence="3">Uncharacterized protein</fullName>
    </submittedName>
</protein>
<keyword evidence="4" id="KW-1185">Reference proteome</keyword>
<evidence type="ECO:0000313" key="4">
    <source>
        <dbReference type="Proteomes" id="UP001165090"/>
    </source>
</evidence>
<name>A0ABQ5RYY7_9CHLO</name>
<evidence type="ECO:0000313" key="3">
    <source>
        <dbReference type="EMBL" id="GLI62850.1"/>
    </source>
</evidence>
<evidence type="ECO:0000256" key="1">
    <source>
        <dbReference type="SAM" id="MobiDB-lite"/>
    </source>
</evidence>
<sequence length="602" mass="62876">MELSLLQLAITHFLAAKAGSWVTARGRHRQDSKPQTCSSDLARKRQKIQSLKPMNCSRQRRDKKLAETSEVHRKNASQGCYDHGSNLTALSSSSISARGQTVHKHRACLGVVPTAWMLAGHSSADTMLTRSPWAKSSRSEEVKPRQQSMRAAELDGGIGQPPSSENVAVNMDPAGGLIRWCVPRHLQHRSGELLEGWHLDDEPMPLQYDKPLNVPSTSIAAAFSAAVSRLFGGGDNSGCNGGAGDSRTRTPHEADSHSFVDAGDAAQQPSPRGSTPHLVGYNALGAMNAKNAGAGSSSSVNSGVGIGVGMGSSSSTASVAAAALTSASGALGNLAERAVEVPVRGLRELNRAVTAGVSDFLASDSGRRLSEQMAAEMSTGALMAPVYLTEELVKARLKSLLRSHARWLATYFAVRVSLTTAVLHCGKELLRSSVRKRGPRWLRGCVHFICDVMLPTGFFGPLLGVTIGVLQTTGLGLGGLIWRRRGGGSSAGTSGAGGSVRNCRGGAAGRVRAAESSSSSDPGRGALLPVVVEPVPLSLLLLPSLQQLQLQQGQGAVRTCGVSGAPVRLTLPTSAGGRGVKTGLGNAGESVREVTFTADVWS</sequence>
<dbReference type="Proteomes" id="UP001165090">
    <property type="component" value="Unassembled WGS sequence"/>
</dbReference>
<comment type="caution">
    <text evidence="3">The sequence shown here is derived from an EMBL/GenBank/DDBJ whole genome shotgun (WGS) entry which is preliminary data.</text>
</comment>
<keyword evidence="2" id="KW-0732">Signal</keyword>
<proteinExistence type="predicted"/>
<reference evidence="3 4" key="1">
    <citation type="journal article" date="2023" name="IScience">
        <title>Expanded male sex-determining region conserved during the evolution of homothallism in the green alga Volvox.</title>
        <authorList>
            <person name="Yamamoto K."/>
            <person name="Matsuzaki R."/>
            <person name="Mahakham W."/>
            <person name="Heman W."/>
            <person name="Sekimoto H."/>
            <person name="Kawachi M."/>
            <person name="Minakuchi Y."/>
            <person name="Toyoda A."/>
            <person name="Nozaki H."/>
        </authorList>
    </citation>
    <scope>NUCLEOTIDE SEQUENCE [LARGE SCALE GENOMIC DNA]</scope>
    <source>
        <strain evidence="3 4">NIES-4468</strain>
    </source>
</reference>
<feature type="region of interest" description="Disordered" evidence="1">
    <location>
        <begin position="130"/>
        <end position="163"/>
    </location>
</feature>
<dbReference type="EMBL" id="BSDZ01000013">
    <property type="protein sequence ID" value="GLI62850.1"/>
    <property type="molecule type" value="Genomic_DNA"/>
</dbReference>
<feature type="chain" id="PRO_5046932265" evidence="2">
    <location>
        <begin position="21"/>
        <end position="602"/>
    </location>
</feature>
<evidence type="ECO:0000256" key="2">
    <source>
        <dbReference type="SAM" id="SignalP"/>
    </source>
</evidence>
<gene>
    <name evidence="3" type="ORF">VaNZ11_005400</name>
</gene>
<feature type="signal peptide" evidence="2">
    <location>
        <begin position="1"/>
        <end position="20"/>
    </location>
</feature>
<organism evidence="3 4">
    <name type="scientific">Volvox africanus</name>
    <dbReference type="NCBI Taxonomy" id="51714"/>
    <lineage>
        <taxon>Eukaryota</taxon>
        <taxon>Viridiplantae</taxon>
        <taxon>Chlorophyta</taxon>
        <taxon>core chlorophytes</taxon>
        <taxon>Chlorophyceae</taxon>
        <taxon>CS clade</taxon>
        <taxon>Chlamydomonadales</taxon>
        <taxon>Volvocaceae</taxon>
        <taxon>Volvox</taxon>
    </lineage>
</organism>